<feature type="transmembrane region" description="Helical" evidence="1">
    <location>
        <begin position="73"/>
        <end position="90"/>
    </location>
</feature>
<protein>
    <recommendedName>
        <fullName evidence="4">Permease</fullName>
    </recommendedName>
</protein>
<feature type="transmembrane region" description="Helical" evidence="1">
    <location>
        <begin position="12"/>
        <end position="30"/>
    </location>
</feature>
<keyword evidence="1" id="KW-1133">Transmembrane helix</keyword>
<dbReference type="Proteomes" id="UP001623041">
    <property type="component" value="Unassembled WGS sequence"/>
</dbReference>
<evidence type="ECO:0008006" key="4">
    <source>
        <dbReference type="Google" id="ProtNLM"/>
    </source>
</evidence>
<gene>
    <name evidence="2" type="ORF">ACJEBI_29375</name>
</gene>
<keyword evidence="3" id="KW-1185">Reference proteome</keyword>
<keyword evidence="1" id="KW-0472">Membrane</keyword>
<organism evidence="2 3">
    <name type="scientific">Bacillus salipaludis</name>
    <dbReference type="NCBI Taxonomy" id="2547811"/>
    <lineage>
        <taxon>Bacteria</taxon>
        <taxon>Bacillati</taxon>
        <taxon>Bacillota</taxon>
        <taxon>Bacilli</taxon>
        <taxon>Bacillales</taxon>
        <taxon>Bacillaceae</taxon>
        <taxon>Bacillus</taxon>
    </lineage>
</organism>
<proteinExistence type="predicted"/>
<evidence type="ECO:0000313" key="2">
    <source>
        <dbReference type="EMBL" id="MFK9095539.1"/>
    </source>
</evidence>
<evidence type="ECO:0000256" key="1">
    <source>
        <dbReference type="SAM" id="Phobius"/>
    </source>
</evidence>
<keyword evidence="1" id="KW-0812">Transmembrane</keyword>
<evidence type="ECO:0000313" key="3">
    <source>
        <dbReference type="Proteomes" id="UP001623041"/>
    </source>
</evidence>
<sequence length="97" mass="10990">MNFLDSMDPYFRQLLIASFTVIVLGVLSAIVSKKVLIGPVVTFILTILYNAWYYKHNYPQHELDFEGLSGGSLIFSGISFLISWALIELFRKNKKAG</sequence>
<comment type="caution">
    <text evidence="2">The sequence shown here is derived from an EMBL/GenBank/DDBJ whole genome shotgun (WGS) entry which is preliminary data.</text>
</comment>
<reference evidence="2 3" key="1">
    <citation type="submission" date="2024-11" db="EMBL/GenBank/DDBJ databases">
        <authorList>
            <person name="Lucas J.A."/>
        </authorList>
    </citation>
    <scope>NUCLEOTIDE SEQUENCE [LARGE SCALE GENOMIC DNA]</scope>
    <source>
        <strain evidence="2 3">Z 5.4</strain>
    </source>
</reference>
<dbReference type="RefSeq" id="WP_406583914.1">
    <property type="nucleotide sequence ID" value="NZ_JBJHQH010000060.1"/>
</dbReference>
<name>A0ABW8RPT3_9BACI</name>
<accession>A0ABW8RPT3</accession>
<dbReference type="EMBL" id="JBJHQH010000060">
    <property type="protein sequence ID" value="MFK9095539.1"/>
    <property type="molecule type" value="Genomic_DNA"/>
</dbReference>
<feature type="transmembrane region" description="Helical" evidence="1">
    <location>
        <begin position="35"/>
        <end position="53"/>
    </location>
</feature>